<gene>
    <name evidence="1" type="ORF">R3P38DRAFT_3146170</name>
</gene>
<organism evidence="1 2">
    <name type="scientific">Favolaschia claudopus</name>
    <dbReference type="NCBI Taxonomy" id="2862362"/>
    <lineage>
        <taxon>Eukaryota</taxon>
        <taxon>Fungi</taxon>
        <taxon>Dikarya</taxon>
        <taxon>Basidiomycota</taxon>
        <taxon>Agaricomycotina</taxon>
        <taxon>Agaricomycetes</taxon>
        <taxon>Agaricomycetidae</taxon>
        <taxon>Agaricales</taxon>
        <taxon>Marasmiineae</taxon>
        <taxon>Mycenaceae</taxon>
        <taxon>Favolaschia</taxon>
    </lineage>
</organism>
<reference evidence="1 2" key="1">
    <citation type="journal article" date="2024" name="J Genomics">
        <title>Draft genome sequencing and assembly of Favolaschia claudopus CIRM-BRFM 2984 isolated from oak limbs.</title>
        <authorList>
            <person name="Navarro D."/>
            <person name="Drula E."/>
            <person name="Chaduli D."/>
            <person name="Cazenave R."/>
            <person name="Ahrendt S."/>
            <person name="Wang J."/>
            <person name="Lipzen A."/>
            <person name="Daum C."/>
            <person name="Barry K."/>
            <person name="Grigoriev I.V."/>
            <person name="Favel A."/>
            <person name="Rosso M.N."/>
            <person name="Martin F."/>
        </authorList>
    </citation>
    <scope>NUCLEOTIDE SEQUENCE [LARGE SCALE GENOMIC DNA]</scope>
    <source>
        <strain evidence="1 2">CIRM-BRFM 2984</strain>
    </source>
</reference>
<evidence type="ECO:0000313" key="2">
    <source>
        <dbReference type="Proteomes" id="UP001362999"/>
    </source>
</evidence>
<dbReference type="AlphaFoldDB" id="A0AAV9Z4R4"/>
<sequence length="383" mass="43922">MDPQDPLDIQELLDRIIGCLAYSTPSLLACSMVARSWAHPAQANLFRAPNFTTRDLTINLASSDVGLMKIYDILTYSPHLVPLVRDISLAAEWLQYETVERICSIAFTQLHTLWLDLPLHAPTRLLLQSFLGRIPLSRLSLMVWSGYQADYAAFLRSCPPIVRHLELAVESLPTAVHATQRHGIDQRSVITLKSLQWNWLGIDTLASAEDLDSIIYPFDVSQIEALSVHGYKAEFLRWSALPVSLIRILDLNIEHRDDWSTLNLSPFSNLRMLRICYMSPLSAPVVDTLKSLKHHQPLHTIVISMYYSQNHRLQYSNEYMELDSVLSTLTLDTLSTFELEQRRGWNPRVSEFFPLSIARGMFTTLYRSEELVIERWRELIDGL</sequence>
<keyword evidence="2" id="KW-1185">Reference proteome</keyword>
<dbReference type="Proteomes" id="UP001362999">
    <property type="component" value="Unassembled WGS sequence"/>
</dbReference>
<accession>A0AAV9Z4R4</accession>
<dbReference type="EMBL" id="JAWWNJ010000226">
    <property type="protein sequence ID" value="KAK6969388.1"/>
    <property type="molecule type" value="Genomic_DNA"/>
</dbReference>
<evidence type="ECO:0008006" key="3">
    <source>
        <dbReference type="Google" id="ProtNLM"/>
    </source>
</evidence>
<comment type="caution">
    <text evidence="1">The sequence shown here is derived from an EMBL/GenBank/DDBJ whole genome shotgun (WGS) entry which is preliminary data.</text>
</comment>
<protein>
    <recommendedName>
        <fullName evidence="3">F-box domain-containing protein</fullName>
    </recommendedName>
</protein>
<proteinExistence type="predicted"/>
<name>A0AAV9Z4R4_9AGAR</name>
<evidence type="ECO:0000313" key="1">
    <source>
        <dbReference type="EMBL" id="KAK6969388.1"/>
    </source>
</evidence>